<feature type="region of interest" description="Disordered" evidence="1">
    <location>
        <begin position="14"/>
        <end position="63"/>
    </location>
</feature>
<organism evidence="2 3">
    <name type="scientific">Scylla paramamosain</name>
    <name type="common">Mud crab</name>
    <dbReference type="NCBI Taxonomy" id="85552"/>
    <lineage>
        <taxon>Eukaryota</taxon>
        <taxon>Metazoa</taxon>
        <taxon>Ecdysozoa</taxon>
        <taxon>Arthropoda</taxon>
        <taxon>Crustacea</taxon>
        <taxon>Multicrustacea</taxon>
        <taxon>Malacostraca</taxon>
        <taxon>Eumalacostraca</taxon>
        <taxon>Eucarida</taxon>
        <taxon>Decapoda</taxon>
        <taxon>Pleocyemata</taxon>
        <taxon>Brachyura</taxon>
        <taxon>Eubrachyura</taxon>
        <taxon>Portunoidea</taxon>
        <taxon>Portunidae</taxon>
        <taxon>Portuninae</taxon>
        <taxon>Scylla</taxon>
    </lineage>
</organism>
<gene>
    <name evidence="2" type="ORF">O3P69_003584</name>
</gene>
<evidence type="ECO:0000313" key="3">
    <source>
        <dbReference type="Proteomes" id="UP001487740"/>
    </source>
</evidence>
<feature type="compositionally biased region" description="Low complexity" evidence="1">
    <location>
        <begin position="44"/>
        <end position="56"/>
    </location>
</feature>
<name>A0AAW0UK81_SCYPA</name>
<dbReference type="AlphaFoldDB" id="A0AAW0UK81"/>
<comment type="caution">
    <text evidence="2">The sequence shown here is derived from an EMBL/GenBank/DDBJ whole genome shotgun (WGS) entry which is preliminary data.</text>
</comment>
<proteinExistence type="predicted"/>
<evidence type="ECO:0000256" key="1">
    <source>
        <dbReference type="SAM" id="MobiDB-lite"/>
    </source>
</evidence>
<feature type="region of interest" description="Disordered" evidence="1">
    <location>
        <begin position="114"/>
        <end position="152"/>
    </location>
</feature>
<dbReference type="EMBL" id="JARAKH010000011">
    <property type="protein sequence ID" value="KAK8399623.1"/>
    <property type="molecule type" value="Genomic_DNA"/>
</dbReference>
<protein>
    <submittedName>
        <fullName evidence="2">Uncharacterized protein</fullName>
    </submittedName>
</protein>
<evidence type="ECO:0000313" key="2">
    <source>
        <dbReference type="EMBL" id="KAK8399623.1"/>
    </source>
</evidence>
<dbReference type="Proteomes" id="UP001487740">
    <property type="component" value="Unassembled WGS sequence"/>
</dbReference>
<reference evidence="2 3" key="1">
    <citation type="submission" date="2023-03" db="EMBL/GenBank/DDBJ databases">
        <title>High-quality genome of Scylla paramamosain provides insights in environmental adaptation.</title>
        <authorList>
            <person name="Zhang L."/>
        </authorList>
    </citation>
    <scope>NUCLEOTIDE SEQUENCE [LARGE SCALE GENOMIC DNA]</scope>
    <source>
        <strain evidence="2">LZ_2023a</strain>
        <tissue evidence="2">Muscle</tissue>
    </source>
</reference>
<keyword evidence="3" id="KW-1185">Reference proteome</keyword>
<accession>A0AAW0UK81</accession>
<sequence length="152" mass="17658">MPWFLFPHQVLFPRTGPPRSAHDQRTMGARVKGRLPPLPPPTRRPSATTTTTSTHAHNTKDKGKLSEILEVCAAKVEESLVLSRRLSSGGIWVCLDTLQRGLMSPTEYRVYQEHLQEERQREQQEEEEQRKQEEEKKRRKADARRNISPYKC</sequence>
<feature type="compositionally biased region" description="Basic and acidic residues" evidence="1">
    <location>
        <begin position="114"/>
        <end position="136"/>
    </location>
</feature>